<name>A0A3B0X816_9ZZZZ</name>
<dbReference type="AlphaFoldDB" id="A0A3B0X816"/>
<proteinExistence type="predicted"/>
<reference evidence="1" key="1">
    <citation type="submission" date="2018-06" db="EMBL/GenBank/DDBJ databases">
        <authorList>
            <person name="Zhirakovskaya E."/>
        </authorList>
    </citation>
    <scope>NUCLEOTIDE SEQUENCE</scope>
</reference>
<accession>A0A3B0X816</accession>
<evidence type="ECO:0000313" key="1">
    <source>
        <dbReference type="EMBL" id="VAW64455.1"/>
    </source>
</evidence>
<dbReference type="EMBL" id="UOFG01000234">
    <property type="protein sequence ID" value="VAW64455.1"/>
    <property type="molecule type" value="Genomic_DNA"/>
</dbReference>
<gene>
    <name evidence="1" type="ORF">MNBD_GAMMA11-548</name>
</gene>
<sequence>MGYDGIKVSASLVLIRVYLKFLFSLPVPTLRVGHCQELTQKKAPVDAYPQGLFSVK</sequence>
<organism evidence="1">
    <name type="scientific">hydrothermal vent metagenome</name>
    <dbReference type="NCBI Taxonomy" id="652676"/>
    <lineage>
        <taxon>unclassified sequences</taxon>
        <taxon>metagenomes</taxon>
        <taxon>ecological metagenomes</taxon>
    </lineage>
</organism>
<protein>
    <submittedName>
        <fullName evidence="1">Uncharacterized protein</fullName>
    </submittedName>
</protein>
<feature type="non-terminal residue" evidence="1">
    <location>
        <position position="56"/>
    </location>
</feature>